<organism evidence="3 4">
    <name type="scientific">Enterococcus phoeniculicola ATCC BAA-412</name>
    <dbReference type="NCBI Taxonomy" id="1158610"/>
    <lineage>
        <taxon>Bacteria</taxon>
        <taxon>Bacillati</taxon>
        <taxon>Bacillota</taxon>
        <taxon>Bacilli</taxon>
        <taxon>Lactobacillales</taxon>
        <taxon>Enterococcaceae</taxon>
        <taxon>Enterococcus</taxon>
    </lineage>
</organism>
<dbReference type="Gene3D" id="3.20.20.140">
    <property type="entry name" value="Metal-dependent hydrolases"/>
    <property type="match status" value="1"/>
</dbReference>
<dbReference type="GO" id="GO:0005737">
    <property type="term" value="C:cytoplasm"/>
    <property type="evidence" value="ECO:0007669"/>
    <property type="project" value="TreeGrafter"/>
</dbReference>
<dbReference type="HOGENOM" id="CLU_054611_3_1_9"/>
<keyword evidence="2" id="KW-0028">Amino-acid biosynthesis</keyword>
<keyword evidence="2" id="KW-0368">Histidine biosynthesis</keyword>
<comment type="caution">
    <text evidence="3">The sequence shown here is derived from an EMBL/GenBank/DDBJ whole genome shotgun (WGS) entry which is preliminary data.</text>
</comment>
<accession>R3TLB1</accession>
<sequence>MKYYDQHLHTYLSFDSTETFENYLEKGAETFVSTDHFDLNNPYSNFKDDIPDYEEYTKKLAALSKVYETKLLKGIEIGVVPGQEEAIVDFLNQRTYDVKIMSIHQNGKFDYMDPIVKKKPKLDVAREYFEQMDTVLDTFSQGNILAHFDYGLRQLDLSASELEEHFEPILTKLFRKVITRQMGFELNAKSFVKYHNAELYRYAVPLYTSLGGKLFTLGSDAHVAEDYQLGFSEMSSLLKSNGITQLVVFQDNEQYMTDMPEV</sequence>
<dbReference type="eggNOG" id="COG1387">
    <property type="taxonomic scope" value="Bacteria"/>
</dbReference>
<dbReference type="STRING" id="154621.RV11_GL001401"/>
<dbReference type="InterPro" id="IPR016195">
    <property type="entry name" value="Pol/histidinol_Pase-like"/>
</dbReference>
<dbReference type="GO" id="GO:0004401">
    <property type="term" value="F:histidinol-phosphatase activity"/>
    <property type="evidence" value="ECO:0007669"/>
    <property type="project" value="UniProtKB-UniRule"/>
</dbReference>
<dbReference type="PANTHER" id="PTHR21039">
    <property type="entry name" value="HISTIDINOL PHOSPHATASE-RELATED"/>
    <property type="match status" value="1"/>
</dbReference>
<comment type="similarity">
    <text evidence="2">Belongs to the PHP hydrolase family. HisK subfamily.</text>
</comment>
<name>R3TLB1_9ENTE</name>
<dbReference type="Proteomes" id="UP000013785">
    <property type="component" value="Unassembled WGS sequence"/>
</dbReference>
<dbReference type="EMBL" id="AJAT01000018">
    <property type="protein sequence ID" value="EOL41823.1"/>
    <property type="molecule type" value="Genomic_DNA"/>
</dbReference>
<keyword evidence="4" id="KW-1185">Reference proteome</keyword>
<dbReference type="InterPro" id="IPR010140">
    <property type="entry name" value="Histidinol_P_phosphatase_HisJ"/>
</dbReference>
<reference evidence="3 4" key="1">
    <citation type="submission" date="2013-02" db="EMBL/GenBank/DDBJ databases">
        <title>The Genome Sequence of Enterococcus phoeniculicola BAA-412.</title>
        <authorList>
            <consortium name="The Broad Institute Genome Sequencing Platform"/>
            <consortium name="The Broad Institute Genome Sequencing Center for Infectious Disease"/>
            <person name="Earl A.M."/>
            <person name="Gilmore M.S."/>
            <person name="Lebreton F."/>
            <person name="Walker B."/>
            <person name="Young S.K."/>
            <person name="Zeng Q."/>
            <person name="Gargeya S."/>
            <person name="Fitzgerald M."/>
            <person name="Haas B."/>
            <person name="Abouelleil A."/>
            <person name="Alvarado L."/>
            <person name="Arachchi H.M."/>
            <person name="Berlin A.M."/>
            <person name="Chapman S.B."/>
            <person name="Dewar J."/>
            <person name="Goldberg J."/>
            <person name="Griggs A."/>
            <person name="Gujja S."/>
            <person name="Hansen M."/>
            <person name="Howarth C."/>
            <person name="Imamovic A."/>
            <person name="Larimer J."/>
            <person name="McCowan C."/>
            <person name="Murphy C."/>
            <person name="Neiman D."/>
            <person name="Pearson M."/>
            <person name="Priest M."/>
            <person name="Roberts A."/>
            <person name="Saif S."/>
            <person name="Shea T."/>
            <person name="Sisk P."/>
            <person name="Sykes S."/>
            <person name="Wortman J."/>
            <person name="Nusbaum C."/>
            <person name="Birren B."/>
        </authorList>
    </citation>
    <scope>NUCLEOTIDE SEQUENCE [LARGE SCALE GENOMIC DNA]</scope>
    <source>
        <strain evidence="3 4">ATCC BAA-412</strain>
    </source>
</reference>
<dbReference type="PANTHER" id="PTHR21039:SF0">
    <property type="entry name" value="HISTIDINOL-PHOSPHATASE"/>
    <property type="match status" value="1"/>
</dbReference>
<keyword evidence="1 2" id="KW-0378">Hydrolase</keyword>
<dbReference type="AlphaFoldDB" id="R3TLB1"/>
<gene>
    <name evidence="3" type="ORF">UC3_03388</name>
</gene>
<evidence type="ECO:0000313" key="3">
    <source>
        <dbReference type="EMBL" id="EOL41823.1"/>
    </source>
</evidence>
<dbReference type="SUPFAM" id="SSF89550">
    <property type="entry name" value="PHP domain-like"/>
    <property type="match status" value="1"/>
</dbReference>
<proteinExistence type="inferred from homology"/>
<dbReference type="EC" id="3.1.3.15" evidence="2"/>
<comment type="catalytic activity">
    <reaction evidence="2">
        <text>L-histidinol phosphate + H2O = L-histidinol + phosphate</text>
        <dbReference type="Rhea" id="RHEA:14465"/>
        <dbReference type="ChEBI" id="CHEBI:15377"/>
        <dbReference type="ChEBI" id="CHEBI:43474"/>
        <dbReference type="ChEBI" id="CHEBI:57699"/>
        <dbReference type="ChEBI" id="CHEBI:57980"/>
        <dbReference type="EC" id="3.1.3.15"/>
    </reaction>
</comment>
<dbReference type="RefSeq" id="WP_010770018.1">
    <property type="nucleotide sequence ID" value="NZ_ASWE01000001.1"/>
</dbReference>
<comment type="pathway">
    <text evidence="2">Amino-acid biosynthesis; L-histidine biosynthesis; L-histidine from 5-phospho-alpha-D-ribose 1-diphosphate: step 8/9.</text>
</comment>
<dbReference type="GO" id="GO:0000105">
    <property type="term" value="P:L-histidine biosynthetic process"/>
    <property type="evidence" value="ECO:0007669"/>
    <property type="project" value="UniProtKB-UniRule"/>
</dbReference>
<dbReference type="PATRIC" id="fig|1158610.3.peg.3381"/>
<dbReference type="UniPathway" id="UPA00031">
    <property type="reaction ID" value="UER00013"/>
</dbReference>
<evidence type="ECO:0000313" key="4">
    <source>
        <dbReference type="Proteomes" id="UP000013785"/>
    </source>
</evidence>
<evidence type="ECO:0000256" key="1">
    <source>
        <dbReference type="ARBA" id="ARBA00022801"/>
    </source>
</evidence>
<evidence type="ECO:0000256" key="2">
    <source>
        <dbReference type="RuleBase" id="RU366003"/>
    </source>
</evidence>
<protein>
    <recommendedName>
        <fullName evidence="2">Histidinol-phosphatase</fullName>
        <shortName evidence="2">HolPase</shortName>
        <ecNumber evidence="2">3.1.3.15</ecNumber>
    </recommendedName>
</protein>
<dbReference type="OrthoDB" id="9775255at2"/>